<name>A0A183B085_9TREM</name>
<protein>
    <recommendedName>
        <fullName evidence="1">Serine/threonine-protein kinase TOR</fullName>
        <ecNumber evidence="1">2.7.11.1</ecNumber>
    </recommendedName>
</protein>
<keyword evidence="1" id="KW-0418">Kinase</keyword>
<dbReference type="SMART" id="SM01346">
    <property type="entry name" value="DUF3385"/>
    <property type="match status" value="1"/>
</dbReference>
<keyword evidence="1" id="KW-0808">Transferase</keyword>
<evidence type="ECO:0000259" key="3">
    <source>
        <dbReference type="SMART" id="SM01346"/>
    </source>
</evidence>
<feature type="region of interest" description="Disordered" evidence="2">
    <location>
        <begin position="651"/>
        <end position="676"/>
    </location>
</feature>
<keyword evidence="1" id="KW-0547">Nucleotide-binding</keyword>
<reference evidence="4" key="1">
    <citation type="submission" date="2016-06" db="UniProtKB">
        <authorList>
            <consortium name="WormBaseParasite"/>
        </authorList>
    </citation>
    <scope>IDENTIFICATION</scope>
</reference>
<comment type="catalytic activity">
    <reaction evidence="1">
        <text>L-threonyl-[protein] + ATP = O-phospho-L-threonyl-[protein] + ADP + H(+)</text>
        <dbReference type="Rhea" id="RHEA:46608"/>
        <dbReference type="Rhea" id="RHEA-COMP:11060"/>
        <dbReference type="Rhea" id="RHEA-COMP:11605"/>
        <dbReference type="ChEBI" id="CHEBI:15378"/>
        <dbReference type="ChEBI" id="CHEBI:30013"/>
        <dbReference type="ChEBI" id="CHEBI:30616"/>
        <dbReference type="ChEBI" id="CHEBI:61977"/>
        <dbReference type="ChEBI" id="CHEBI:456216"/>
        <dbReference type="EC" id="2.7.11.1"/>
    </reaction>
</comment>
<dbReference type="InterPro" id="IPR050517">
    <property type="entry name" value="DDR_Repair_Kinase"/>
</dbReference>
<dbReference type="GO" id="GO:0004674">
    <property type="term" value="F:protein serine/threonine kinase activity"/>
    <property type="evidence" value="ECO:0007669"/>
    <property type="project" value="UniProtKB-KW"/>
</dbReference>
<dbReference type="GO" id="GO:0005524">
    <property type="term" value="F:ATP binding"/>
    <property type="evidence" value="ECO:0007669"/>
    <property type="project" value="UniProtKB-KW"/>
</dbReference>
<dbReference type="Gene3D" id="1.25.10.10">
    <property type="entry name" value="Leucine-rich Repeat Variant"/>
    <property type="match status" value="1"/>
</dbReference>
<dbReference type="GO" id="GO:0016242">
    <property type="term" value="P:negative regulation of macroautophagy"/>
    <property type="evidence" value="ECO:0007669"/>
    <property type="project" value="TreeGrafter"/>
</dbReference>
<dbReference type="InterPro" id="IPR011989">
    <property type="entry name" value="ARM-like"/>
</dbReference>
<dbReference type="WBParaSite" id="ECPE_0001265601-mRNA-1">
    <property type="protein sequence ID" value="ECPE_0001265601-mRNA-1"/>
    <property type="gene ID" value="ECPE_0001265601"/>
</dbReference>
<dbReference type="GO" id="GO:0031931">
    <property type="term" value="C:TORC1 complex"/>
    <property type="evidence" value="ECO:0007669"/>
    <property type="project" value="TreeGrafter"/>
</dbReference>
<keyword evidence="1" id="KW-0723">Serine/threonine-protein kinase</keyword>
<proteinExistence type="inferred from homology"/>
<dbReference type="AlphaFoldDB" id="A0A183B085"/>
<sequence length="1061" mass="114719">LDNLAHSGSTRNKEQSALLLACLVASAPNFFIPYAEPVIQILIPRIRQALPVSLRASLAASAVSRLQQSSSIFDTDRCESICSSPMNDQSDSTTQAMHAAVIATQLAASAAVATANAVAAAAATANTAAAPGLGINAGAIAQQQASRLALSKRGTHNAQSTSTANAVAMATNAAATAATAAAIVLNATGQYMDGAVPTVDTLTSHFARCGGIPPDLAALTGTYMNAVMNLGERSKPFQLDLGSRSLEPPGGPVGIGLALQTAFNQLPSTSNVTGLYSSGLFASDATGISATTATTSPASTQWTEPTSVIIALFTALGRLSAVAPCSIRSYMDEFIPVLCWMMQDSSCLLRRSIAVWTLSRLISNAGFVVSPYRRHPQLLQTLLDMLKREESKEIRQEVLRSLGVLGALDPFKVKLYSGQVDTFGDTGIAVSLHEADEKKDVDITQSELVVSLSWENKDVFFSVCALSALIQTLRDPALRSQYGNIVRTIVYVLKLLGPRSVYYLRQLMPDYFKCLRETRDVRLQEFLIRKLGSIMSVVRLHTKEFAHEVIDLLIAHWWLAPNVQNACITVLSPMAAALGAEFRPYLTRLIPVILRTLHHESNETNLIALLEVLPEFGYTLEDHAHILVPAIAKLIDVTSETSLSILLNTSLESSSNTQPQTPANAEPVAPSQDSDDLDVSVTRDFMDLTLDVINAGHAALGDSGVTSSTLIDGQSNLPTMTTTTASFGSDGVVGSVQLRRNCLECLARFTDRIDLDDLAGQIVHPICRLLLKLDACHQQFQYLTQHHHHVSSGSSSSSGIKSAAIAGTEACVKAINTLHPAAVDVLTGLLLRMGQKFKLLLPVVQKTLNKFRLRTPRFYTVLGRVEKGAYLPTTSDQVLADITSIATQNRNQRPAVQEPDPMASLRLLRMNGLNLERAWGSSRIVSRDDWDQWLKTLTTALLRESPSPAIRACSQLTAIAPVIGRTLFNAAFVSCWPELTPPQQDSLISTLELVLRVPDQSPDVSQTILNLEEFMAHVDKVSCLWYFCIATPPLHGMSLIRIRITYCTVFNLRMFGSQNLA</sequence>
<evidence type="ECO:0000256" key="1">
    <source>
        <dbReference type="RuleBase" id="RU364109"/>
    </source>
</evidence>
<comment type="similarity">
    <text evidence="1">Belongs to the PI3/PI4-kinase family.</text>
</comment>
<dbReference type="PANTHER" id="PTHR11139">
    <property type="entry name" value="ATAXIA TELANGIECTASIA MUTATED ATM -RELATED"/>
    <property type="match status" value="1"/>
</dbReference>
<organism evidence="4">
    <name type="scientific">Echinostoma caproni</name>
    <dbReference type="NCBI Taxonomy" id="27848"/>
    <lineage>
        <taxon>Eukaryota</taxon>
        <taxon>Metazoa</taxon>
        <taxon>Spiralia</taxon>
        <taxon>Lophotrochozoa</taxon>
        <taxon>Platyhelminthes</taxon>
        <taxon>Trematoda</taxon>
        <taxon>Digenea</taxon>
        <taxon>Plagiorchiida</taxon>
        <taxon>Echinostomata</taxon>
        <taxon>Echinostomatoidea</taxon>
        <taxon>Echinostomatidae</taxon>
        <taxon>Echinostoma</taxon>
    </lineage>
</organism>
<dbReference type="EC" id="2.7.11.1" evidence="1"/>
<accession>A0A183B085</accession>
<dbReference type="SUPFAM" id="SSF48371">
    <property type="entry name" value="ARM repeat"/>
    <property type="match status" value="1"/>
</dbReference>
<dbReference type="GO" id="GO:0005634">
    <property type="term" value="C:nucleus"/>
    <property type="evidence" value="ECO:0007669"/>
    <property type="project" value="TreeGrafter"/>
</dbReference>
<evidence type="ECO:0000256" key="2">
    <source>
        <dbReference type="SAM" id="MobiDB-lite"/>
    </source>
</evidence>
<dbReference type="GO" id="GO:0005737">
    <property type="term" value="C:cytoplasm"/>
    <property type="evidence" value="ECO:0007669"/>
    <property type="project" value="TreeGrafter"/>
</dbReference>
<evidence type="ECO:0000313" key="4">
    <source>
        <dbReference type="WBParaSite" id="ECPE_0001265601-mRNA-1"/>
    </source>
</evidence>
<dbReference type="GO" id="GO:0038202">
    <property type="term" value="P:TORC1 signaling"/>
    <property type="evidence" value="ECO:0007669"/>
    <property type="project" value="TreeGrafter"/>
</dbReference>
<keyword evidence="1" id="KW-0067">ATP-binding</keyword>
<feature type="domain" description="Serine/threonine-protein kinase mTOR" evidence="3">
    <location>
        <begin position="368"/>
        <end position="539"/>
    </location>
</feature>
<dbReference type="InterPro" id="IPR024585">
    <property type="entry name" value="mTOR_dom"/>
</dbReference>
<dbReference type="PANTHER" id="PTHR11139:SF9">
    <property type="entry name" value="SERINE_THREONINE-PROTEIN KINASE MTOR"/>
    <property type="match status" value="1"/>
</dbReference>
<dbReference type="GO" id="GO:0031932">
    <property type="term" value="C:TORC2 complex"/>
    <property type="evidence" value="ECO:0007669"/>
    <property type="project" value="TreeGrafter"/>
</dbReference>
<dbReference type="Pfam" id="PF11865">
    <property type="entry name" value="mTOR_dom"/>
    <property type="match status" value="1"/>
</dbReference>
<dbReference type="InterPro" id="IPR016024">
    <property type="entry name" value="ARM-type_fold"/>
</dbReference>